<name>A0AAV3QXE6_LITER</name>
<gene>
    <name evidence="3" type="ORF">LIER_22555</name>
</gene>
<dbReference type="GO" id="GO:0016829">
    <property type="term" value="F:lyase activity"/>
    <property type="evidence" value="ECO:0007669"/>
    <property type="project" value="UniProtKB-KW"/>
</dbReference>
<keyword evidence="2 3" id="KW-0456">Lyase</keyword>
<protein>
    <submittedName>
        <fullName evidence="3">Lyase</fullName>
    </submittedName>
</protein>
<dbReference type="AlphaFoldDB" id="A0AAV3QXE6"/>
<comment type="caution">
    <text evidence="3">The sequence shown here is derived from an EMBL/GenBank/DDBJ whole genome shotgun (WGS) entry which is preliminary data.</text>
</comment>
<dbReference type="InterPro" id="IPR010404">
    <property type="entry name" value="CpcT/CpeT"/>
</dbReference>
<evidence type="ECO:0000313" key="3">
    <source>
        <dbReference type="EMBL" id="GAA0167676.1"/>
    </source>
</evidence>
<dbReference type="EMBL" id="BAABME010006180">
    <property type="protein sequence ID" value="GAA0167676.1"/>
    <property type="molecule type" value="Genomic_DNA"/>
</dbReference>
<dbReference type="CDD" id="cd16338">
    <property type="entry name" value="CpcT"/>
    <property type="match status" value="1"/>
</dbReference>
<dbReference type="Gene3D" id="2.40.128.590">
    <property type="entry name" value="CpcT/CpeT domain"/>
    <property type="match status" value="1"/>
</dbReference>
<dbReference type="PANTHER" id="PTHR35137:SF1">
    <property type="entry name" value="CHROMOPHORE LYASE CRL, CHLOROPLASTIC"/>
    <property type="match status" value="1"/>
</dbReference>
<evidence type="ECO:0000256" key="1">
    <source>
        <dbReference type="ARBA" id="ARBA00008206"/>
    </source>
</evidence>
<accession>A0AAV3QXE6</accession>
<evidence type="ECO:0000313" key="4">
    <source>
        <dbReference type="Proteomes" id="UP001454036"/>
    </source>
</evidence>
<keyword evidence="4" id="KW-1185">Reference proteome</keyword>
<sequence>MCEGSSSGQDPNPNNWPEAQGVVLKSLVLLGGALLVKRLTKSTTRRDHSRLVAHSLAGQKCTREQAARDPENYFNLRWICCPAAEMVDGSKVLYCEQAFWRTPHKPFRQRLNMVKPCAKEMKCDVEVSTYAIRDAEEYKNFCDRPRGQRPHPEEVIADISEHLTTIPLKRCERGKRCLYEGSTPGDGFSNTLVPNGVTYTTSELAVLKNNEIHAWDRGYDDHGNQVWGVKQGPYEFRPATVSSFDDMHLHLNVLPQPLDK</sequence>
<dbReference type="Pfam" id="PF06206">
    <property type="entry name" value="CpeT"/>
    <property type="match status" value="1"/>
</dbReference>
<dbReference type="Proteomes" id="UP001454036">
    <property type="component" value="Unassembled WGS sequence"/>
</dbReference>
<reference evidence="3 4" key="1">
    <citation type="submission" date="2024-01" db="EMBL/GenBank/DDBJ databases">
        <title>The complete chloroplast genome sequence of Lithospermum erythrorhizon: insights into the phylogenetic relationship among Boraginaceae species and the maternal lineages of purple gromwells.</title>
        <authorList>
            <person name="Okada T."/>
            <person name="Watanabe K."/>
        </authorList>
    </citation>
    <scope>NUCLEOTIDE SEQUENCE [LARGE SCALE GENOMIC DNA]</scope>
</reference>
<organism evidence="3 4">
    <name type="scientific">Lithospermum erythrorhizon</name>
    <name type="common">Purple gromwell</name>
    <name type="synonym">Lithospermum officinale var. erythrorhizon</name>
    <dbReference type="NCBI Taxonomy" id="34254"/>
    <lineage>
        <taxon>Eukaryota</taxon>
        <taxon>Viridiplantae</taxon>
        <taxon>Streptophyta</taxon>
        <taxon>Embryophyta</taxon>
        <taxon>Tracheophyta</taxon>
        <taxon>Spermatophyta</taxon>
        <taxon>Magnoliopsida</taxon>
        <taxon>eudicotyledons</taxon>
        <taxon>Gunneridae</taxon>
        <taxon>Pentapetalae</taxon>
        <taxon>asterids</taxon>
        <taxon>lamiids</taxon>
        <taxon>Boraginales</taxon>
        <taxon>Boraginaceae</taxon>
        <taxon>Boraginoideae</taxon>
        <taxon>Lithospermeae</taxon>
        <taxon>Lithospermum</taxon>
    </lineage>
</organism>
<comment type="similarity">
    <text evidence="1">Belongs to the CpcT/CpeT biliprotein lyase family.</text>
</comment>
<dbReference type="PANTHER" id="PTHR35137">
    <property type="entry name" value="CHROMOPHORE LYASE CRL, CHLOROPLASTIC"/>
    <property type="match status" value="1"/>
</dbReference>
<evidence type="ECO:0000256" key="2">
    <source>
        <dbReference type="ARBA" id="ARBA00023239"/>
    </source>
</evidence>
<dbReference type="InterPro" id="IPR038672">
    <property type="entry name" value="CpcT/CpeT_sf"/>
</dbReference>
<proteinExistence type="inferred from homology"/>